<evidence type="ECO:0000313" key="2">
    <source>
        <dbReference type="EMBL" id="PKC02623.1"/>
    </source>
</evidence>
<dbReference type="EMBL" id="LLXJ01001351">
    <property type="protein sequence ID" value="PKC02623.1"/>
    <property type="molecule type" value="Genomic_DNA"/>
</dbReference>
<evidence type="ECO:0000313" key="3">
    <source>
        <dbReference type="Proteomes" id="UP000232722"/>
    </source>
</evidence>
<protein>
    <recommendedName>
        <fullName evidence="1">Integrase core domain-containing protein</fullName>
    </recommendedName>
</protein>
<dbReference type="InterPro" id="IPR012337">
    <property type="entry name" value="RNaseH-like_sf"/>
</dbReference>
<accession>A0A2N0P7A1</accession>
<dbReference type="Proteomes" id="UP000232722">
    <property type="component" value="Unassembled WGS sequence"/>
</dbReference>
<dbReference type="AlphaFoldDB" id="A0A2N0P7A1"/>
<name>A0A2N0P7A1_9GLOM</name>
<dbReference type="InterPro" id="IPR058913">
    <property type="entry name" value="Integrase_dom_put"/>
</dbReference>
<gene>
    <name evidence="2" type="ORF">RhiirA5_424993</name>
</gene>
<reference evidence="2 3" key="2">
    <citation type="submission" date="2017-09" db="EMBL/GenBank/DDBJ databases">
        <title>Extensive intraspecific genome diversity in a model arbuscular mycorrhizal fungus.</title>
        <authorList>
            <person name="Chen E.C."/>
            <person name="Morin E."/>
            <person name="Beaudet D."/>
            <person name="Noel J."/>
            <person name="Ndikumana S."/>
            <person name="Charron P."/>
            <person name="St-Onge C."/>
            <person name="Giorgi J."/>
            <person name="Grigoriev I.V."/>
            <person name="Roux C."/>
            <person name="Martin F.M."/>
            <person name="Corradi N."/>
        </authorList>
    </citation>
    <scope>NUCLEOTIDE SEQUENCE [LARGE SCALE GENOMIC DNA]</scope>
    <source>
        <strain evidence="2 3">A5</strain>
    </source>
</reference>
<organism evidence="2 3">
    <name type="scientific">Rhizophagus irregularis</name>
    <dbReference type="NCBI Taxonomy" id="588596"/>
    <lineage>
        <taxon>Eukaryota</taxon>
        <taxon>Fungi</taxon>
        <taxon>Fungi incertae sedis</taxon>
        <taxon>Mucoromycota</taxon>
        <taxon>Glomeromycotina</taxon>
        <taxon>Glomeromycetes</taxon>
        <taxon>Glomerales</taxon>
        <taxon>Glomeraceae</taxon>
        <taxon>Rhizophagus</taxon>
    </lineage>
</organism>
<dbReference type="PANTHER" id="PTHR46791">
    <property type="entry name" value="EXPRESSED PROTEIN"/>
    <property type="match status" value="1"/>
</dbReference>
<dbReference type="VEuPathDB" id="FungiDB:RhiirA1_469353"/>
<dbReference type="PANTHER" id="PTHR46791:SF5">
    <property type="entry name" value="CLR5 DOMAIN-CONTAINING PROTEIN-RELATED"/>
    <property type="match status" value="1"/>
</dbReference>
<feature type="domain" description="Integrase core" evidence="1">
    <location>
        <begin position="178"/>
        <end position="359"/>
    </location>
</feature>
<dbReference type="VEuPathDB" id="FungiDB:FUN_025014"/>
<dbReference type="SUPFAM" id="SSF53098">
    <property type="entry name" value="Ribonuclease H-like"/>
    <property type="match status" value="1"/>
</dbReference>
<proteinExistence type="predicted"/>
<comment type="caution">
    <text evidence="2">The sequence shown here is derived from an EMBL/GenBank/DDBJ whole genome shotgun (WGS) entry which is preliminary data.</text>
</comment>
<dbReference type="VEuPathDB" id="FungiDB:RhiirFUN_024372"/>
<reference evidence="2 3" key="1">
    <citation type="submission" date="2016-04" db="EMBL/GenBank/DDBJ databases">
        <title>Genome analyses suggest a sexual origin of heterokaryosis in a supposedly ancient asexual fungus.</title>
        <authorList>
            <person name="Ropars J."/>
            <person name="Sedzielewska K."/>
            <person name="Noel J."/>
            <person name="Charron P."/>
            <person name="Farinelli L."/>
            <person name="Marton T."/>
            <person name="Kruger M."/>
            <person name="Pelin A."/>
            <person name="Brachmann A."/>
            <person name="Corradi N."/>
        </authorList>
    </citation>
    <scope>NUCLEOTIDE SEQUENCE [LARGE SCALE GENOMIC DNA]</scope>
    <source>
        <strain evidence="2 3">A5</strain>
    </source>
</reference>
<sequence>MVIIEKERLGSILPLYIQENITYDKIVEKLLNEYRIKISKRQLIRELKNLGLLKYQRNNISFEAKNLIKHYFYKGKKDKVILLYLNKHDIFLSLYQLKKVRHQLSLSRKQECTDEMLVEIIFNEMNYSNKYLGIRLMQNHLKIAYNLFVSRQKIRDILYLLDPEALVNRKQKKLKRRVMHVQGPNFVWSVDGYDKLSHWGFYIHGCIDAYSRYIIWLQIGISNKKSQIILKYYLDAINELRGIVPRVIRADLGVEYALMAPSQIFFRENHADVRAGILSWKYGPSTSNQRIEAWWSLLRKMKSQYWIELFSEIESNGEWNYYDYIDRECLIYIYMPLLKQELAELRQEWNSHRIRYDNKSHCPSGVPEDNYFLPEINNTKDYGFSINSTDYEYIYQTYCSDSNLIEYLSLERKNIYNEIVEKILVYRNESLVNISNAMEIYSTLRIYVHQLE</sequence>
<dbReference type="Pfam" id="PF24764">
    <property type="entry name" value="rva_4"/>
    <property type="match status" value="1"/>
</dbReference>
<evidence type="ECO:0000259" key="1">
    <source>
        <dbReference type="Pfam" id="PF24764"/>
    </source>
</evidence>